<protein>
    <recommendedName>
        <fullName evidence="3">DUF3892 domain-containing protein</fullName>
    </recommendedName>
</protein>
<dbReference type="Proteomes" id="UP000185639">
    <property type="component" value="Unassembled WGS sequence"/>
</dbReference>
<dbReference type="OrthoDB" id="6637576at2"/>
<evidence type="ECO:0000313" key="1">
    <source>
        <dbReference type="EMBL" id="SIS41800.1"/>
    </source>
</evidence>
<dbReference type="AlphaFoldDB" id="A0A1N7IXJ1"/>
<dbReference type="RefSeq" id="WP_076513321.1">
    <property type="nucleotide sequence ID" value="NZ_FTOH01000001.1"/>
</dbReference>
<dbReference type="EMBL" id="FTOH01000001">
    <property type="protein sequence ID" value="SIS41800.1"/>
    <property type="molecule type" value="Genomic_DNA"/>
</dbReference>
<organism evidence="1 2">
    <name type="scientific">Thalassolituus maritimus</name>
    <dbReference type="NCBI Taxonomy" id="484498"/>
    <lineage>
        <taxon>Bacteria</taxon>
        <taxon>Pseudomonadati</taxon>
        <taxon>Pseudomonadota</taxon>
        <taxon>Gammaproteobacteria</taxon>
        <taxon>Oceanospirillales</taxon>
        <taxon>Oceanospirillaceae</taxon>
        <taxon>Thalassolituus</taxon>
    </lineage>
</organism>
<evidence type="ECO:0008006" key="3">
    <source>
        <dbReference type="Google" id="ProtNLM"/>
    </source>
</evidence>
<reference evidence="2" key="1">
    <citation type="submission" date="2017-01" db="EMBL/GenBank/DDBJ databases">
        <authorList>
            <person name="Varghese N."/>
            <person name="Submissions S."/>
        </authorList>
    </citation>
    <scope>NUCLEOTIDE SEQUENCE [LARGE SCALE GENOMIC DNA]</scope>
    <source>
        <strain evidence="2">DSM 24913</strain>
    </source>
</reference>
<keyword evidence="2" id="KW-1185">Reference proteome</keyword>
<sequence length="101" mass="11334">MAKWADYLISAVRYNADHTHISQLKAHKDNDDTVGIGEVYERQAIVDAINNGTSFITVFKNSSGNWAKGQKVYVIKVQGVSYLKTVDNGKEEDNLENLPEF</sequence>
<evidence type="ECO:0000313" key="2">
    <source>
        <dbReference type="Proteomes" id="UP000185639"/>
    </source>
</evidence>
<dbReference type="Pfam" id="PF13031">
    <property type="entry name" value="DUF3892"/>
    <property type="match status" value="1"/>
</dbReference>
<dbReference type="InterPro" id="IPR024997">
    <property type="entry name" value="DUF3892"/>
</dbReference>
<proteinExistence type="predicted"/>
<gene>
    <name evidence="1" type="ORF">SAMN05421686_101109</name>
</gene>
<accession>A0A1N7IXJ1</accession>
<name>A0A1N7IXJ1_9GAMM</name>